<reference evidence="3 4" key="1">
    <citation type="submission" date="2018-06" db="EMBL/GenBank/DDBJ databases">
        <authorList>
            <consortium name="Pathogen Informatics"/>
            <person name="Doyle S."/>
        </authorList>
    </citation>
    <scope>NUCLEOTIDE SEQUENCE [LARGE SCALE GENOMIC DNA]</scope>
    <source>
        <strain evidence="3 4">NCTC10308</strain>
    </source>
</reference>
<evidence type="ECO:0000259" key="2">
    <source>
        <dbReference type="Pfam" id="PF12804"/>
    </source>
</evidence>
<gene>
    <name evidence="3" type="primary">mobA_4</name>
    <name evidence="3" type="ORF">NCTC10308_01703</name>
</gene>
<organism evidence="3 4">
    <name type="scientific">Acinetobacter johnsonii</name>
    <dbReference type="NCBI Taxonomy" id="40214"/>
    <lineage>
        <taxon>Bacteria</taxon>
        <taxon>Pseudomonadati</taxon>
        <taxon>Pseudomonadota</taxon>
        <taxon>Gammaproteobacteria</taxon>
        <taxon>Moraxellales</taxon>
        <taxon>Moraxellaceae</taxon>
        <taxon>Acinetobacter</taxon>
    </lineage>
</organism>
<name>A0A380U3S6_ACIJO</name>
<dbReference type="InterPro" id="IPR025877">
    <property type="entry name" value="MobA-like_NTP_Trfase"/>
</dbReference>
<dbReference type="Gene3D" id="3.90.550.10">
    <property type="entry name" value="Spore Coat Polysaccharide Biosynthesis Protein SpsA, Chain A"/>
    <property type="match status" value="1"/>
</dbReference>
<keyword evidence="1" id="KW-0460">Magnesium</keyword>
<dbReference type="EMBL" id="UFRV01000006">
    <property type="protein sequence ID" value="SUT95338.1"/>
    <property type="molecule type" value="Genomic_DNA"/>
</dbReference>
<evidence type="ECO:0000256" key="1">
    <source>
        <dbReference type="ARBA" id="ARBA00022842"/>
    </source>
</evidence>
<evidence type="ECO:0000313" key="3">
    <source>
        <dbReference type="EMBL" id="SUT95338.1"/>
    </source>
</evidence>
<dbReference type="InterPro" id="IPR029044">
    <property type="entry name" value="Nucleotide-diphossugar_trans"/>
</dbReference>
<accession>A0A380U3S6</accession>
<dbReference type="Pfam" id="PF12804">
    <property type="entry name" value="NTP_transf_3"/>
    <property type="match status" value="1"/>
</dbReference>
<protein>
    <submittedName>
        <fullName evidence="3">Molybdopterin-guanine dinucleotide synthase</fullName>
    </submittedName>
</protein>
<feature type="domain" description="MobA-like NTP transferase" evidence="2">
    <location>
        <begin position="2"/>
        <end position="67"/>
    </location>
</feature>
<proteinExistence type="predicted"/>
<dbReference type="Proteomes" id="UP000254227">
    <property type="component" value="Unassembled WGS sequence"/>
</dbReference>
<evidence type="ECO:0000313" key="4">
    <source>
        <dbReference type="Proteomes" id="UP000254227"/>
    </source>
</evidence>
<sequence>MRADYILFIPCDITDIPQDILPRLHHTLEQHPHSSVVYPNINGQALYPFCLLKRNSLETLNKHLHQQQFSLKHCFTDLSPQTLDIQNAHLTYHSLNSFEEVHDYQKSLDS</sequence>
<dbReference type="GO" id="GO:0016779">
    <property type="term" value="F:nucleotidyltransferase activity"/>
    <property type="evidence" value="ECO:0007669"/>
    <property type="project" value="UniProtKB-ARBA"/>
</dbReference>
<dbReference type="AlphaFoldDB" id="A0A380U3S6"/>